<protein>
    <submittedName>
        <fullName evidence="1">Uncharacterized protein</fullName>
    </submittedName>
</protein>
<sequence length="79" mass="8751">MESPTPLTTWFFFDSRVPEREVMVPIRNRHGLAFAVRPGATPEEIIDALNTTSEFVLRIGLVSLGQTEQQKPPDVAGKG</sequence>
<evidence type="ECO:0000313" key="2">
    <source>
        <dbReference type="Proteomes" id="UP001589709"/>
    </source>
</evidence>
<dbReference type="RefSeq" id="WP_381347049.1">
    <property type="nucleotide sequence ID" value="NZ_JBHMCY010000031.1"/>
</dbReference>
<reference evidence="1 2" key="1">
    <citation type="submission" date="2024-09" db="EMBL/GenBank/DDBJ databases">
        <authorList>
            <person name="Sun Q."/>
            <person name="Mori K."/>
        </authorList>
    </citation>
    <scope>NUCLEOTIDE SEQUENCE [LARGE SCALE GENOMIC DNA]</scope>
    <source>
        <strain evidence="1 2">JCM 6917</strain>
    </source>
</reference>
<proteinExistence type="predicted"/>
<dbReference type="EMBL" id="JBHMCY010000031">
    <property type="protein sequence ID" value="MFB9464495.1"/>
    <property type="molecule type" value="Genomic_DNA"/>
</dbReference>
<gene>
    <name evidence="1" type="ORF">ACFF45_17715</name>
</gene>
<evidence type="ECO:0000313" key="1">
    <source>
        <dbReference type="EMBL" id="MFB9464495.1"/>
    </source>
</evidence>
<accession>A0ABV5N2H5</accession>
<comment type="caution">
    <text evidence="1">The sequence shown here is derived from an EMBL/GenBank/DDBJ whole genome shotgun (WGS) entry which is preliminary data.</text>
</comment>
<keyword evidence="2" id="KW-1185">Reference proteome</keyword>
<name>A0ABV5N2H5_9ACTN</name>
<organism evidence="1 2">
    <name type="scientific">Streptomyces cinereospinus</name>
    <dbReference type="NCBI Taxonomy" id="285561"/>
    <lineage>
        <taxon>Bacteria</taxon>
        <taxon>Bacillati</taxon>
        <taxon>Actinomycetota</taxon>
        <taxon>Actinomycetes</taxon>
        <taxon>Kitasatosporales</taxon>
        <taxon>Streptomycetaceae</taxon>
        <taxon>Streptomyces</taxon>
    </lineage>
</organism>
<dbReference type="Proteomes" id="UP001589709">
    <property type="component" value="Unassembled WGS sequence"/>
</dbReference>